<evidence type="ECO:0000313" key="2">
    <source>
        <dbReference type="EMBL" id="MBB4101968.1"/>
    </source>
</evidence>
<dbReference type="NCBIfam" id="NF046018">
    <property type="entry name" value="HisPtaseChptBrucRhz"/>
    <property type="match status" value="1"/>
</dbReference>
<dbReference type="FunFam" id="1.10.287.130:FF:000058">
    <property type="entry name" value="Histidine phosphotransferase ChpT"/>
    <property type="match status" value="1"/>
</dbReference>
<evidence type="ECO:0000259" key="1">
    <source>
        <dbReference type="Pfam" id="PF10090"/>
    </source>
</evidence>
<dbReference type="InterPro" id="IPR018762">
    <property type="entry name" value="ChpT_C"/>
</dbReference>
<comment type="caution">
    <text evidence="2">The sequence shown here is derived from an EMBL/GenBank/DDBJ whole genome shotgun (WGS) entry which is preliminary data.</text>
</comment>
<proteinExistence type="predicted"/>
<dbReference type="EMBL" id="JACIDU010000002">
    <property type="protein sequence ID" value="MBB4101968.1"/>
    <property type="molecule type" value="Genomic_DNA"/>
</dbReference>
<dbReference type="GO" id="GO:0016740">
    <property type="term" value="F:transferase activity"/>
    <property type="evidence" value="ECO:0007669"/>
    <property type="project" value="UniProtKB-KW"/>
</dbReference>
<reference evidence="2 3" key="1">
    <citation type="submission" date="2020-08" db="EMBL/GenBank/DDBJ databases">
        <title>Genomic Encyclopedia of Type Strains, Phase IV (KMG-IV): sequencing the most valuable type-strain genomes for metagenomic binning, comparative biology and taxonomic classification.</title>
        <authorList>
            <person name="Goeker M."/>
        </authorList>
    </citation>
    <scope>NUCLEOTIDE SEQUENCE [LARGE SCALE GENOMIC DNA]</scope>
    <source>
        <strain evidence="2 3">DSM 26385</strain>
    </source>
</reference>
<protein>
    <submittedName>
        <fullName evidence="2">Histidine phosphotransferase ChpT</fullName>
    </submittedName>
</protein>
<organism evidence="2 3">
    <name type="scientific">Allorhizobium borbori</name>
    <dbReference type="NCBI Taxonomy" id="485907"/>
    <lineage>
        <taxon>Bacteria</taxon>
        <taxon>Pseudomonadati</taxon>
        <taxon>Pseudomonadota</taxon>
        <taxon>Alphaproteobacteria</taxon>
        <taxon>Hyphomicrobiales</taxon>
        <taxon>Rhizobiaceae</taxon>
        <taxon>Rhizobium/Agrobacterium group</taxon>
        <taxon>Allorhizobium</taxon>
    </lineage>
</organism>
<dbReference type="Proteomes" id="UP000584824">
    <property type="component" value="Unassembled WGS sequence"/>
</dbReference>
<dbReference type="InterPro" id="IPR036890">
    <property type="entry name" value="HATPase_C_sf"/>
</dbReference>
<dbReference type="Gene3D" id="1.10.287.130">
    <property type="match status" value="1"/>
</dbReference>
<name>A0A7W6JYQ4_9HYPH</name>
<dbReference type="AlphaFoldDB" id="A0A7W6JYQ4"/>
<dbReference type="Pfam" id="PF10090">
    <property type="entry name" value="HPTransfase"/>
    <property type="match status" value="1"/>
</dbReference>
<accession>A0A7W6JYQ4</accession>
<gene>
    <name evidence="2" type="ORF">GGQ66_000496</name>
</gene>
<keyword evidence="3" id="KW-1185">Reference proteome</keyword>
<sequence>MPKNPNFTLSGPDLAALLCSRVCHDVISPVGAINNGLELLDEGGADADAMDLIRTSALNASVRLKFARLAFGASGSAGSSIDTGEAEKAAKDFAAAEKKTEVTWTGPRAIAAKNRVKLLLNLFLVAYSAIPRGGSVDVALEAPEFDAVFTLTVKGRMLRVPPKFLQLFEGKLDEAVDAHAIQPYYTLLLAEESGMEISYVVNEDNIVFTAKLIKSEEKDD</sequence>
<dbReference type="Gene3D" id="3.30.565.10">
    <property type="entry name" value="Histidine kinase-like ATPase, C-terminal domain"/>
    <property type="match status" value="1"/>
</dbReference>
<keyword evidence="2" id="KW-0808">Transferase</keyword>
<dbReference type="RefSeq" id="WP_183789055.1">
    <property type="nucleotide sequence ID" value="NZ_JACIDU010000002.1"/>
</dbReference>
<feature type="domain" description="Histidine phosphotransferase ChpT C-terminal" evidence="1">
    <location>
        <begin position="83"/>
        <end position="204"/>
    </location>
</feature>
<evidence type="ECO:0000313" key="3">
    <source>
        <dbReference type="Proteomes" id="UP000584824"/>
    </source>
</evidence>